<reference evidence="2 3" key="1">
    <citation type="submission" date="2016-09" db="EMBL/GenBank/DDBJ databases">
        <title>Xenorhabdus thuongxuanensis sp. nov. and Xenorhabdus eapokensis sp. nov., isolated from Steinernema species.</title>
        <authorList>
            <person name="Kaempfer P."/>
            <person name="Tobias N.J."/>
            <person name="Phan Ke L."/>
            <person name="Bode H.B."/>
            <person name="Glaeser S.P."/>
        </authorList>
    </citation>
    <scope>NUCLEOTIDE SEQUENCE [LARGE SCALE GENOMIC DNA]</scope>
    <source>
        <strain evidence="2 3">DL20</strain>
    </source>
</reference>
<keyword evidence="3" id="KW-1185">Reference proteome</keyword>
<gene>
    <name evidence="2" type="ORF">Xedl_01872</name>
</gene>
<evidence type="ECO:0000259" key="1">
    <source>
        <dbReference type="PROSITE" id="PS51410"/>
    </source>
</evidence>
<evidence type="ECO:0000313" key="3">
    <source>
        <dbReference type="Proteomes" id="UP000186268"/>
    </source>
</evidence>
<feature type="domain" description="Biopterin-dependent aromatic amino acid hydroxylase family profile" evidence="1">
    <location>
        <begin position="1"/>
        <end position="54"/>
    </location>
</feature>
<dbReference type="GO" id="GO:0016714">
    <property type="term" value="F:oxidoreductase activity, acting on paired donors, with incorporation or reduction of molecular oxygen, reduced pteridine as one donor, and incorporation of one atom of oxygen"/>
    <property type="evidence" value="ECO:0007669"/>
    <property type="project" value="InterPro"/>
</dbReference>
<dbReference type="STRING" id="1873482.Xedl_01872"/>
<protein>
    <recommendedName>
        <fullName evidence="1">Biopterin-dependent aromatic amino acid hydroxylase family profile domain-containing protein</fullName>
    </recommendedName>
</protein>
<organism evidence="2 3">
    <name type="scientific">Xenorhabdus eapokensis</name>
    <dbReference type="NCBI Taxonomy" id="1873482"/>
    <lineage>
        <taxon>Bacteria</taxon>
        <taxon>Pseudomonadati</taxon>
        <taxon>Pseudomonadota</taxon>
        <taxon>Gammaproteobacteria</taxon>
        <taxon>Enterobacterales</taxon>
        <taxon>Morganellaceae</taxon>
        <taxon>Xenorhabdus</taxon>
    </lineage>
</organism>
<proteinExistence type="predicted"/>
<name>A0A1Q5TST3_9GAMM</name>
<accession>A0A1Q5TST3</accession>
<sequence>MISFAFFSDCSRSMGMVSVFIYCASAKNKLLRIVFYQVECGLFVMQMEVFVYNC</sequence>
<dbReference type="AlphaFoldDB" id="A0A1Q5TST3"/>
<dbReference type="EMBL" id="MKGQ01000010">
    <property type="protein sequence ID" value="OKP03275.1"/>
    <property type="molecule type" value="Genomic_DNA"/>
</dbReference>
<evidence type="ECO:0000313" key="2">
    <source>
        <dbReference type="EMBL" id="OKP03275.1"/>
    </source>
</evidence>
<dbReference type="Proteomes" id="UP000186268">
    <property type="component" value="Unassembled WGS sequence"/>
</dbReference>
<dbReference type="InterPro" id="IPR019774">
    <property type="entry name" value="Aromatic-AA_hydroxylase_C"/>
</dbReference>
<comment type="caution">
    <text evidence="2">The sequence shown here is derived from an EMBL/GenBank/DDBJ whole genome shotgun (WGS) entry which is preliminary data.</text>
</comment>
<dbReference type="PROSITE" id="PS51410">
    <property type="entry name" value="BH4_AAA_HYDROXYL_2"/>
    <property type="match status" value="1"/>
</dbReference>